<keyword evidence="3" id="KW-1185">Reference proteome</keyword>
<organism evidence="2 3">
    <name type="scientific">Halorientalis brevis</name>
    <dbReference type="NCBI Taxonomy" id="1126241"/>
    <lineage>
        <taxon>Archaea</taxon>
        <taxon>Methanobacteriati</taxon>
        <taxon>Methanobacteriota</taxon>
        <taxon>Stenosarchaea group</taxon>
        <taxon>Halobacteria</taxon>
        <taxon>Halobacteriales</taxon>
        <taxon>Haloarculaceae</taxon>
        <taxon>Halorientalis</taxon>
    </lineage>
</organism>
<feature type="domain" description="Halobacterial output" evidence="1">
    <location>
        <begin position="23"/>
        <end position="96"/>
    </location>
</feature>
<evidence type="ECO:0000259" key="1">
    <source>
        <dbReference type="Pfam" id="PF18545"/>
    </source>
</evidence>
<evidence type="ECO:0000313" key="3">
    <source>
        <dbReference type="Proteomes" id="UP001597119"/>
    </source>
</evidence>
<dbReference type="RefSeq" id="WP_247381451.1">
    <property type="nucleotide sequence ID" value="NZ_JALLGV010000010.1"/>
</dbReference>
<proteinExistence type="predicted"/>
<dbReference type="Proteomes" id="UP001597119">
    <property type="component" value="Unassembled WGS sequence"/>
</dbReference>
<accession>A0ABD6CES4</accession>
<dbReference type="Pfam" id="PF18545">
    <property type="entry name" value="HalOD1"/>
    <property type="match status" value="1"/>
</dbReference>
<dbReference type="InterPro" id="IPR040624">
    <property type="entry name" value="HalOD1"/>
</dbReference>
<name>A0ABD6CES4_9EURY</name>
<dbReference type="AlphaFoldDB" id="A0ABD6CES4"/>
<protein>
    <submittedName>
        <fullName evidence="2">HalOD1 output domain-containing protein</fullName>
    </submittedName>
</protein>
<sequence>MPQQAPPKQQQPYVVHHEFGGTAELTTTLAHAISDVTGIDVTDTGFTLNDYVDPDAMDKLFKPKPDGTPRTNGSLNLTILGCQVAIHSNGQIVISPPQQSVTQYQG</sequence>
<reference evidence="2 3" key="1">
    <citation type="journal article" date="2019" name="Int. J. Syst. Evol. Microbiol.">
        <title>The Global Catalogue of Microorganisms (GCM) 10K type strain sequencing project: providing services to taxonomists for standard genome sequencing and annotation.</title>
        <authorList>
            <consortium name="The Broad Institute Genomics Platform"/>
            <consortium name="The Broad Institute Genome Sequencing Center for Infectious Disease"/>
            <person name="Wu L."/>
            <person name="Ma J."/>
        </authorList>
    </citation>
    <scope>NUCLEOTIDE SEQUENCE [LARGE SCALE GENOMIC DNA]</scope>
    <source>
        <strain evidence="2 3">CGMCC 1.12125</strain>
    </source>
</reference>
<dbReference type="EMBL" id="JBHUDJ010000011">
    <property type="protein sequence ID" value="MFD1588359.1"/>
    <property type="molecule type" value="Genomic_DNA"/>
</dbReference>
<gene>
    <name evidence="2" type="ORF">ACFR9U_15360</name>
</gene>
<evidence type="ECO:0000313" key="2">
    <source>
        <dbReference type="EMBL" id="MFD1588359.1"/>
    </source>
</evidence>
<comment type="caution">
    <text evidence="2">The sequence shown here is derived from an EMBL/GenBank/DDBJ whole genome shotgun (WGS) entry which is preliminary data.</text>
</comment>